<feature type="domain" description="Sulfatase-modifying factor enzyme-like" evidence="4">
    <location>
        <begin position="189"/>
        <end position="322"/>
    </location>
</feature>
<evidence type="ECO:0000259" key="5">
    <source>
        <dbReference type="Pfam" id="PF12867"/>
    </source>
</evidence>
<dbReference type="InterPro" id="IPR042095">
    <property type="entry name" value="SUMF_sf"/>
</dbReference>
<feature type="domain" description="DinB-like" evidence="5">
    <location>
        <begin position="21"/>
        <end position="156"/>
    </location>
</feature>
<dbReference type="PANTHER" id="PTHR23150">
    <property type="entry name" value="SULFATASE MODIFYING FACTOR 1, 2"/>
    <property type="match status" value="1"/>
</dbReference>
<evidence type="ECO:0000313" key="6">
    <source>
        <dbReference type="EMBL" id="BCJ92353.1"/>
    </source>
</evidence>
<dbReference type="AlphaFoldDB" id="A0A6S6QLY6"/>
<dbReference type="Pfam" id="PF03781">
    <property type="entry name" value="FGE-sulfatase"/>
    <property type="match status" value="2"/>
</dbReference>
<evidence type="ECO:0000256" key="1">
    <source>
        <dbReference type="ARBA" id="ARBA00023002"/>
    </source>
</evidence>
<dbReference type="InterPro" id="IPR034660">
    <property type="entry name" value="DinB/YfiT-like"/>
</dbReference>
<sequence length="427" mass="48556">MSIQTRPHQGPGRKGELQARFSEIRAQSEELARGLEPEDQTVQSMPDCSPTKWHLAHVSWFFETFLLSPHLKGYETAHPQFGFLFNSYYEAAGPRHNRFERGLITRPTVSEVAAYRTHVTQAMNDLIDSADETLWEQIEPVVEIGNHHEQQHQELILMDILNLFAANPLRPAYRPWRAHEARTSGRLSFVDYPGGVFEIGHHGEGFAYDNESPRHEVLLRPFRLASRAVTNGEWLSFIEDGGYRRPDLWLADGWARVRTGEFAAPLYWEKTSSGWEAMILSGQHKIDAEAPVVHVSYYEADAYARWAGKRLPTEAEWEVAAGALPITGNFADSSYLRPLAAPDATGMPVQMFGDVWEWTQSPYTAYPGYRPEPGALGEYNGKFMSNQMVLRGGCCATPDRHVRATYRNFFYPHQRWPFAGLRLAEDA</sequence>
<dbReference type="Pfam" id="PF12867">
    <property type="entry name" value="DinB_2"/>
    <property type="match status" value="1"/>
</dbReference>
<evidence type="ECO:0000313" key="7">
    <source>
        <dbReference type="Proteomes" id="UP000515317"/>
    </source>
</evidence>
<dbReference type="RefSeq" id="WP_222875927.1">
    <property type="nucleotide sequence ID" value="NZ_AP023361.1"/>
</dbReference>
<gene>
    <name evidence="6" type="ORF">IZ6_30880</name>
</gene>
<dbReference type="InterPro" id="IPR016187">
    <property type="entry name" value="CTDL_fold"/>
</dbReference>
<dbReference type="InterPro" id="IPR017806">
    <property type="entry name" value="EgtB"/>
</dbReference>
<proteinExistence type="predicted"/>
<evidence type="ECO:0000259" key="4">
    <source>
        <dbReference type="Pfam" id="PF03781"/>
    </source>
</evidence>
<dbReference type="Gene3D" id="3.90.1580.10">
    <property type="entry name" value="paralog of FGE (formylglycine-generating enzyme)"/>
    <property type="match status" value="1"/>
</dbReference>
<dbReference type="EMBL" id="AP023361">
    <property type="protein sequence ID" value="BCJ92353.1"/>
    <property type="molecule type" value="Genomic_DNA"/>
</dbReference>
<name>A0A6S6QLY6_9HYPH</name>
<dbReference type="PANTHER" id="PTHR23150:SF36">
    <property type="entry name" value="HERCYNINE OXYGENASE"/>
    <property type="match status" value="1"/>
</dbReference>
<keyword evidence="7" id="KW-1185">Reference proteome</keyword>
<evidence type="ECO:0000256" key="2">
    <source>
        <dbReference type="ARBA" id="ARBA00023004"/>
    </source>
</evidence>
<dbReference type="InterPro" id="IPR005532">
    <property type="entry name" value="SUMF_dom"/>
</dbReference>
<dbReference type="Proteomes" id="UP000515317">
    <property type="component" value="Chromosome"/>
</dbReference>
<dbReference type="GO" id="GO:0052699">
    <property type="term" value="P:ergothioneine biosynthetic process"/>
    <property type="evidence" value="ECO:0007669"/>
    <property type="project" value="InterPro"/>
</dbReference>
<dbReference type="SUPFAM" id="SSF56436">
    <property type="entry name" value="C-type lectin-like"/>
    <property type="match status" value="1"/>
</dbReference>
<dbReference type="SUPFAM" id="SSF109854">
    <property type="entry name" value="DinB/YfiT-like putative metalloenzymes"/>
    <property type="match status" value="1"/>
</dbReference>
<reference evidence="6 7" key="1">
    <citation type="submission" date="2020-08" db="EMBL/GenBank/DDBJ databases">
        <title>Genome sequence of Rhizobiales bacterium strain IZ6.</title>
        <authorList>
            <person name="Nakai R."/>
            <person name="Naganuma T."/>
        </authorList>
    </citation>
    <scope>NUCLEOTIDE SEQUENCE [LARGE SCALE GENOMIC DNA]</scope>
    <source>
        <strain evidence="6 7">IZ6</strain>
    </source>
</reference>
<keyword evidence="1" id="KW-0560">Oxidoreductase</keyword>
<dbReference type="KEGG" id="tso:IZ6_30880"/>
<dbReference type="NCBIfam" id="TIGR03440">
    <property type="entry name" value="egtB_TIGR03440"/>
    <property type="match status" value="1"/>
</dbReference>
<keyword evidence="2" id="KW-0408">Iron</keyword>
<comment type="pathway">
    <text evidence="3">Amino-acid biosynthesis; ergothioneine biosynthesis.</text>
</comment>
<organism evidence="6 7">
    <name type="scientific">Terrihabitans soli</name>
    <dbReference type="NCBI Taxonomy" id="708113"/>
    <lineage>
        <taxon>Bacteria</taxon>
        <taxon>Pseudomonadati</taxon>
        <taxon>Pseudomonadota</taxon>
        <taxon>Alphaproteobacteria</taxon>
        <taxon>Hyphomicrobiales</taxon>
        <taxon>Terrihabitans</taxon>
    </lineage>
</organism>
<protein>
    <submittedName>
        <fullName evidence="6">Ergothioneine biosynthesis protein EgtB</fullName>
    </submittedName>
</protein>
<dbReference type="InterPro" id="IPR024775">
    <property type="entry name" value="DinB-like"/>
</dbReference>
<evidence type="ECO:0000256" key="3">
    <source>
        <dbReference type="ARBA" id="ARBA00037882"/>
    </source>
</evidence>
<feature type="domain" description="Sulfatase-modifying factor enzyme-like" evidence="4">
    <location>
        <begin position="349"/>
        <end position="424"/>
    </location>
</feature>
<dbReference type="InterPro" id="IPR051043">
    <property type="entry name" value="Sulfatase_Mod_Factor_Kinase"/>
</dbReference>
<accession>A0A6S6QLY6</accession>